<dbReference type="OrthoDB" id="7918484at2"/>
<evidence type="ECO:0000256" key="1">
    <source>
        <dbReference type="SAM" id="SignalP"/>
    </source>
</evidence>
<dbReference type="AlphaFoldDB" id="A0A4R6U785"/>
<feature type="chain" id="PRO_5020791894" evidence="1">
    <location>
        <begin position="26"/>
        <end position="432"/>
    </location>
</feature>
<proteinExistence type="predicted"/>
<accession>A0A4R6U785</accession>
<dbReference type="SUPFAM" id="SSF53850">
    <property type="entry name" value="Periplasmic binding protein-like II"/>
    <property type="match status" value="1"/>
</dbReference>
<sequence length="432" mass="48056">MKHKWMGAALSLGLLFLTACGDSGAPSGGSNGENESADSNGEQVELRFAWWGEQTRHDYTLEVIEMYEKENPNVKINPEYANFDDYWKKIAPQAAANELPDIIQMDISYLAQYGEKGQLADLTAYTGDIIDTSAMNENSISGGKVGDKLYGFNLGENVVNFQYNPATLKKIGVEELPEDWTWDDYEEIALKAAEHDLFFDGGMRPEVFFGYYLRTKGESLFNEDGTALGYDDDQHFIDFFSMLQNLVLEGAAPAPDFKAQLKGYGDNPVVKGEGIGIWQWSNQFIALSEVSDEPLAMQHMPGPNREDGLYLKPSMYFSIAESSAHKEEAAKFIDFWVNNIEANKIILGDRGVPVSTEVLEAIKPELPEVKQKVFDYVAWAKDNSSPMDPPDPPGAAELYASLADVTEQMEFGRMSAEDAAKQFRSQAEGILK</sequence>
<dbReference type="Gene3D" id="3.40.190.10">
    <property type="entry name" value="Periplasmic binding protein-like II"/>
    <property type="match status" value="2"/>
</dbReference>
<keyword evidence="2" id="KW-0813">Transport</keyword>
<gene>
    <name evidence="2" type="ORF">EV213_102412</name>
</gene>
<dbReference type="PANTHER" id="PTHR43649">
    <property type="entry name" value="ARABINOSE-BINDING PROTEIN-RELATED"/>
    <property type="match status" value="1"/>
</dbReference>
<organism evidence="2 3">
    <name type="scientific">Aureibacillus halotolerans</name>
    <dbReference type="NCBI Taxonomy" id="1508390"/>
    <lineage>
        <taxon>Bacteria</taxon>
        <taxon>Bacillati</taxon>
        <taxon>Bacillota</taxon>
        <taxon>Bacilli</taxon>
        <taxon>Bacillales</taxon>
        <taxon>Bacillaceae</taxon>
        <taxon>Aureibacillus</taxon>
    </lineage>
</organism>
<dbReference type="InterPro" id="IPR050490">
    <property type="entry name" value="Bact_solute-bd_prot1"/>
</dbReference>
<feature type="signal peptide" evidence="1">
    <location>
        <begin position="1"/>
        <end position="25"/>
    </location>
</feature>
<evidence type="ECO:0000313" key="2">
    <source>
        <dbReference type="EMBL" id="TDQ42378.1"/>
    </source>
</evidence>
<dbReference type="PANTHER" id="PTHR43649:SF11">
    <property type="entry name" value="ABC TRANSPORTER SUBSTRATE-BINDING PROTEIN YESO-RELATED"/>
    <property type="match status" value="1"/>
</dbReference>
<comment type="caution">
    <text evidence="2">The sequence shown here is derived from an EMBL/GenBank/DDBJ whole genome shotgun (WGS) entry which is preliminary data.</text>
</comment>
<protein>
    <submittedName>
        <fullName evidence="2">Multiple sugar transport system substrate-binding protein</fullName>
    </submittedName>
</protein>
<dbReference type="EMBL" id="SNYJ01000002">
    <property type="protein sequence ID" value="TDQ42378.1"/>
    <property type="molecule type" value="Genomic_DNA"/>
</dbReference>
<dbReference type="InterPro" id="IPR006059">
    <property type="entry name" value="SBP"/>
</dbReference>
<name>A0A4R6U785_9BACI</name>
<dbReference type="PROSITE" id="PS51257">
    <property type="entry name" value="PROKAR_LIPOPROTEIN"/>
    <property type="match status" value="1"/>
</dbReference>
<dbReference type="Pfam" id="PF13416">
    <property type="entry name" value="SBP_bac_8"/>
    <property type="match status" value="1"/>
</dbReference>
<dbReference type="RefSeq" id="WP_133579246.1">
    <property type="nucleotide sequence ID" value="NZ_SNYJ01000002.1"/>
</dbReference>
<keyword evidence="2" id="KW-0762">Sugar transport</keyword>
<keyword evidence="1" id="KW-0732">Signal</keyword>
<evidence type="ECO:0000313" key="3">
    <source>
        <dbReference type="Proteomes" id="UP000295632"/>
    </source>
</evidence>
<dbReference type="Proteomes" id="UP000295632">
    <property type="component" value="Unassembled WGS sequence"/>
</dbReference>
<reference evidence="2 3" key="1">
    <citation type="submission" date="2019-03" db="EMBL/GenBank/DDBJ databases">
        <title>Genomic Encyclopedia of Type Strains, Phase IV (KMG-IV): sequencing the most valuable type-strain genomes for metagenomic binning, comparative biology and taxonomic classification.</title>
        <authorList>
            <person name="Goeker M."/>
        </authorList>
    </citation>
    <scope>NUCLEOTIDE SEQUENCE [LARGE SCALE GENOMIC DNA]</scope>
    <source>
        <strain evidence="2 3">DSM 28697</strain>
    </source>
</reference>
<keyword evidence="3" id="KW-1185">Reference proteome</keyword>